<organism evidence="2 3">
    <name type="scientific">Mycobacterium intracellulare</name>
    <dbReference type="NCBI Taxonomy" id="1767"/>
    <lineage>
        <taxon>Bacteria</taxon>
        <taxon>Bacillati</taxon>
        <taxon>Actinomycetota</taxon>
        <taxon>Actinomycetes</taxon>
        <taxon>Mycobacteriales</taxon>
        <taxon>Mycobacteriaceae</taxon>
        <taxon>Mycobacterium</taxon>
        <taxon>Mycobacterium avium complex (MAC)</taxon>
    </lineage>
</organism>
<dbReference type="GO" id="GO:0016491">
    <property type="term" value="F:oxidoreductase activity"/>
    <property type="evidence" value="ECO:0007669"/>
    <property type="project" value="InterPro"/>
</dbReference>
<dbReference type="InterPro" id="IPR018713">
    <property type="entry name" value="MPAB/Lcp_cat_dom"/>
</dbReference>
<evidence type="ECO:0000313" key="3">
    <source>
        <dbReference type="Proteomes" id="UP000595205"/>
    </source>
</evidence>
<dbReference type="Pfam" id="PF09995">
    <property type="entry name" value="MPAB_Lcp_cat"/>
    <property type="match status" value="1"/>
</dbReference>
<evidence type="ECO:0000313" key="2">
    <source>
        <dbReference type="EMBL" id="BCP02365.1"/>
    </source>
</evidence>
<gene>
    <name evidence="2" type="ORF">MINTM018_51340</name>
</gene>
<dbReference type="AlphaFoldDB" id="A0A7R7RQ82"/>
<sequence length="342" mass="38974">MSLVHNAWPAQRVHEEVGMTAQNDELAAPSAGSRFDSGVREAVPMPTDGPDWSATDDTSPRLGPDSLIWKFYGDNRTQLFGFQRTAGVENCIEQLAQGVLDHSVIFSDTLGRAKRTAPPLMNTVYSEDPREWGRKVRDFHKTIKGTISDGSRYHALNPELFYWAHASFVDQVIYNTDTFIRRLSRAEKEQIFNEGKIWYSLYGVSDRGQPQTYDDFVAYWDEMLDRFVPHKTVLYGTGYIRKGIPGPRWMPKPIWNVVSAPLNAYTRLVVVGTLPPQMREVCQLHWDAKKEKRFQRFAAVIRALNPLINRLPVKALYTPWAARAWARAGVDPRKLHNRAAAA</sequence>
<evidence type="ECO:0000259" key="1">
    <source>
        <dbReference type="Pfam" id="PF09995"/>
    </source>
</evidence>
<accession>A0A7R7RQ82</accession>
<reference evidence="2 3" key="1">
    <citation type="submission" date="2020-12" db="EMBL/GenBank/DDBJ databases">
        <title>Genome sequence of clinical Mycobacterium intracellulare strains.</title>
        <authorList>
            <person name="Tateishi Y."/>
            <person name="Matsumoto S."/>
            <person name="Fukushima Y."/>
            <person name="Nakajima C."/>
            <person name="Suzuki Y."/>
        </authorList>
    </citation>
    <scope>NUCLEOTIDE SEQUENCE [LARGE SCALE GENOMIC DNA]</scope>
    <source>
        <strain evidence="2 3">M018</strain>
    </source>
</reference>
<name>A0A7R7RQ82_MYCIT</name>
<dbReference type="PANTHER" id="PTHR36151:SF3">
    <property type="entry name" value="ER-BOUND OXYGENASE MPAB_MPAB'_RUBBER OXYGENASE CATALYTIC DOMAIN-CONTAINING PROTEIN"/>
    <property type="match status" value="1"/>
</dbReference>
<dbReference type="PANTHER" id="PTHR36151">
    <property type="entry name" value="BLR2777 PROTEIN"/>
    <property type="match status" value="1"/>
</dbReference>
<proteinExistence type="predicted"/>
<feature type="domain" description="ER-bound oxygenase mpaB/mpaB'/Rubber oxygenase catalytic" evidence="1">
    <location>
        <begin position="69"/>
        <end position="303"/>
    </location>
</feature>
<dbReference type="EMBL" id="AP024255">
    <property type="protein sequence ID" value="BCP02365.1"/>
    <property type="molecule type" value="Genomic_DNA"/>
</dbReference>
<dbReference type="Proteomes" id="UP000595205">
    <property type="component" value="Chromosome"/>
</dbReference>
<protein>
    <recommendedName>
        <fullName evidence="1">ER-bound oxygenase mpaB/mpaB'/Rubber oxygenase catalytic domain-containing protein</fullName>
    </recommendedName>
</protein>